<dbReference type="GO" id="GO:0016020">
    <property type="term" value="C:membrane"/>
    <property type="evidence" value="ECO:0007669"/>
    <property type="project" value="UniProtKB-SubCell"/>
</dbReference>
<dbReference type="PANTHER" id="PTHR33048">
    <property type="entry name" value="PTH11-LIKE INTEGRAL MEMBRANE PROTEIN (AFU_ORTHOLOGUE AFUA_5G11245)"/>
    <property type="match status" value="1"/>
</dbReference>
<feature type="transmembrane region" description="Helical" evidence="6">
    <location>
        <begin position="195"/>
        <end position="220"/>
    </location>
</feature>
<dbReference type="PANTHER" id="PTHR33048:SF47">
    <property type="entry name" value="INTEGRAL MEMBRANE PROTEIN-RELATED"/>
    <property type="match status" value="1"/>
</dbReference>
<reference evidence="8 9" key="1">
    <citation type="submission" date="2015-09" db="EMBL/GenBank/DDBJ databases">
        <title>Draft genome of a European isolate of the apple canker pathogen Neonectria ditissima.</title>
        <authorList>
            <person name="Gomez-Cortecero A."/>
            <person name="Harrison R.J."/>
            <person name="Armitage A.D."/>
        </authorList>
    </citation>
    <scope>NUCLEOTIDE SEQUENCE [LARGE SCALE GENOMIC DNA]</scope>
    <source>
        <strain evidence="8 9">R09/05</strain>
    </source>
</reference>
<feature type="transmembrane region" description="Helical" evidence="6">
    <location>
        <begin position="162"/>
        <end position="183"/>
    </location>
</feature>
<evidence type="ECO:0000313" key="9">
    <source>
        <dbReference type="Proteomes" id="UP000050424"/>
    </source>
</evidence>
<dbReference type="Pfam" id="PF20684">
    <property type="entry name" value="Fung_rhodopsin"/>
    <property type="match status" value="1"/>
</dbReference>
<accession>A0A0P7BAA8</accession>
<name>A0A0P7BAA8_9HYPO</name>
<keyword evidence="9" id="KW-1185">Reference proteome</keyword>
<dbReference type="InterPro" id="IPR049326">
    <property type="entry name" value="Rhodopsin_dom_fungi"/>
</dbReference>
<keyword evidence="2 6" id="KW-0812">Transmembrane</keyword>
<feature type="transmembrane region" description="Helical" evidence="6">
    <location>
        <begin position="6"/>
        <end position="29"/>
    </location>
</feature>
<dbReference type="Proteomes" id="UP000050424">
    <property type="component" value="Unassembled WGS sequence"/>
</dbReference>
<comment type="similarity">
    <text evidence="5">Belongs to the SAT4 family.</text>
</comment>
<proteinExistence type="inferred from homology"/>
<evidence type="ECO:0000256" key="3">
    <source>
        <dbReference type="ARBA" id="ARBA00022989"/>
    </source>
</evidence>
<evidence type="ECO:0000259" key="7">
    <source>
        <dbReference type="Pfam" id="PF20684"/>
    </source>
</evidence>
<evidence type="ECO:0000256" key="6">
    <source>
        <dbReference type="SAM" id="Phobius"/>
    </source>
</evidence>
<dbReference type="AlphaFoldDB" id="A0A0P7BAA8"/>
<keyword evidence="3 6" id="KW-1133">Transmembrane helix</keyword>
<sequence length="264" mass="30072">MAGLKTNIFVSTGITWVAAFVALIMRVMARRMMKIKWGLDDYFCICAFFHQGTIHWSLGQYMPDSLDAESREEILYNSRFLGFFNSLAYAASIAASKLAILFLYWRIFSVSSIRVPIQVLIVLSIMWIILRTFMVIFRCVPVQAYWDKSIPNATCNIKDTQLFFGTVLTHFLMDLAILVLPIIEVLKLRLKLAKKLAVIGLFIIGAIVCIASIFAIVEALRYNPKSTQMPHDYGMYCIWGTVEINIAIVSGNQPHPRLLLYDPR</sequence>
<evidence type="ECO:0000256" key="5">
    <source>
        <dbReference type="ARBA" id="ARBA00038359"/>
    </source>
</evidence>
<gene>
    <name evidence="8" type="ORF">AK830_g8894</name>
</gene>
<comment type="subcellular location">
    <subcellularLocation>
        <location evidence="1">Membrane</location>
        <topology evidence="1">Multi-pass membrane protein</topology>
    </subcellularLocation>
</comment>
<evidence type="ECO:0000256" key="1">
    <source>
        <dbReference type="ARBA" id="ARBA00004141"/>
    </source>
</evidence>
<feature type="transmembrane region" description="Helical" evidence="6">
    <location>
        <begin position="117"/>
        <end position="141"/>
    </location>
</feature>
<keyword evidence="4 6" id="KW-0472">Membrane</keyword>
<feature type="domain" description="Rhodopsin" evidence="7">
    <location>
        <begin position="25"/>
        <end position="260"/>
    </location>
</feature>
<evidence type="ECO:0000313" key="8">
    <source>
        <dbReference type="EMBL" id="KPM37680.1"/>
    </source>
</evidence>
<dbReference type="OrthoDB" id="5417844at2759"/>
<organism evidence="8 9">
    <name type="scientific">Neonectria ditissima</name>
    <dbReference type="NCBI Taxonomy" id="78410"/>
    <lineage>
        <taxon>Eukaryota</taxon>
        <taxon>Fungi</taxon>
        <taxon>Dikarya</taxon>
        <taxon>Ascomycota</taxon>
        <taxon>Pezizomycotina</taxon>
        <taxon>Sordariomycetes</taxon>
        <taxon>Hypocreomycetidae</taxon>
        <taxon>Hypocreales</taxon>
        <taxon>Nectriaceae</taxon>
        <taxon>Neonectria</taxon>
    </lineage>
</organism>
<comment type="caution">
    <text evidence="8">The sequence shown here is derived from an EMBL/GenBank/DDBJ whole genome shotgun (WGS) entry which is preliminary data.</text>
</comment>
<dbReference type="EMBL" id="LKCW01000158">
    <property type="protein sequence ID" value="KPM37680.1"/>
    <property type="molecule type" value="Genomic_DNA"/>
</dbReference>
<evidence type="ECO:0000256" key="4">
    <source>
        <dbReference type="ARBA" id="ARBA00023136"/>
    </source>
</evidence>
<dbReference type="InterPro" id="IPR052337">
    <property type="entry name" value="SAT4-like"/>
</dbReference>
<feature type="transmembrane region" description="Helical" evidence="6">
    <location>
        <begin position="80"/>
        <end position="105"/>
    </location>
</feature>
<protein>
    <recommendedName>
        <fullName evidence="7">Rhodopsin domain-containing protein</fullName>
    </recommendedName>
</protein>
<evidence type="ECO:0000256" key="2">
    <source>
        <dbReference type="ARBA" id="ARBA00022692"/>
    </source>
</evidence>